<evidence type="ECO:0000256" key="6">
    <source>
        <dbReference type="ARBA" id="ARBA00023049"/>
    </source>
</evidence>
<feature type="domain" description="MPN" evidence="8">
    <location>
        <begin position="105"/>
        <end position="227"/>
    </location>
</feature>
<dbReference type="EMBL" id="JYGE01000004">
    <property type="protein sequence ID" value="PSJ31409.1"/>
    <property type="molecule type" value="Genomic_DNA"/>
</dbReference>
<keyword evidence="5" id="KW-0862">Zinc</keyword>
<organism evidence="9 10">
    <name type="scientific">Peptostreptococcus russellii</name>
    <dbReference type="NCBI Taxonomy" id="215200"/>
    <lineage>
        <taxon>Bacteria</taxon>
        <taxon>Bacillati</taxon>
        <taxon>Bacillota</taxon>
        <taxon>Clostridia</taxon>
        <taxon>Peptostreptococcales</taxon>
        <taxon>Peptostreptococcaceae</taxon>
        <taxon>Peptostreptococcus</taxon>
    </lineage>
</organism>
<evidence type="ECO:0000259" key="8">
    <source>
        <dbReference type="PROSITE" id="PS50249"/>
    </source>
</evidence>
<evidence type="ECO:0000256" key="4">
    <source>
        <dbReference type="ARBA" id="ARBA00022801"/>
    </source>
</evidence>
<keyword evidence="4" id="KW-0378">Hydrolase</keyword>
<dbReference type="InterPro" id="IPR037518">
    <property type="entry name" value="MPN"/>
</dbReference>
<dbReference type="Proteomes" id="UP000241434">
    <property type="component" value="Unassembled WGS sequence"/>
</dbReference>
<dbReference type="GO" id="GO:0008237">
    <property type="term" value="F:metallopeptidase activity"/>
    <property type="evidence" value="ECO:0007669"/>
    <property type="project" value="UniProtKB-KW"/>
</dbReference>
<keyword evidence="6" id="KW-0482">Metalloprotease</keyword>
<keyword evidence="10" id="KW-1185">Reference proteome</keyword>
<dbReference type="NCBIfam" id="TIGR00608">
    <property type="entry name" value="radc"/>
    <property type="match status" value="1"/>
</dbReference>
<evidence type="ECO:0000256" key="3">
    <source>
        <dbReference type="ARBA" id="ARBA00022723"/>
    </source>
</evidence>
<dbReference type="InterPro" id="IPR046778">
    <property type="entry name" value="UPF0758_N"/>
</dbReference>
<sequence>MTLVKIKDMPDEEKPREKMMRRGIKYLSNAELLAILIGTGSKKKDAVALSTEIIKNTVDGVRGLEKLTIDELCMIEGIGPSKASIIKAAIELGNRIDKYIPERYKIKNPWDVYRYYMSDMRYLQKEVFKVILLNTKNEIICDVDVSVGSLNSSIVHPREVFVEAIKKSANSVILMHNHPSGNPKPSEEDKNISKRLIRSGNIIGIDVLDHIIIGDGIYYSLKEEGDI</sequence>
<protein>
    <submittedName>
        <fullName evidence="9">DNA repair protein RadC</fullName>
    </submittedName>
</protein>
<evidence type="ECO:0000313" key="9">
    <source>
        <dbReference type="EMBL" id="PSJ31409.1"/>
    </source>
</evidence>
<proteinExistence type="inferred from homology"/>
<dbReference type="AlphaFoldDB" id="A0A2P7Q0B1"/>
<keyword evidence="3" id="KW-0479">Metal-binding</keyword>
<name>A0A2P7Q0B1_9FIRM</name>
<dbReference type="GO" id="GO:0046872">
    <property type="term" value="F:metal ion binding"/>
    <property type="evidence" value="ECO:0007669"/>
    <property type="project" value="UniProtKB-KW"/>
</dbReference>
<evidence type="ECO:0000256" key="1">
    <source>
        <dbReference type="ARBA" id="ARBA00010243"/>
    </source>
</evidence>
<evidence type="ECO:0000256" key="2">
    <source>
        <dbReference type="ARBA" id="ARBA00022670"/>
    </source>
</evidence>
<comment type="caution">
    <text evidence="9">The sequence shown here is derived from an EMBL/GenBank/DDBJ whole genome shotgun (WGS) entry which is preliminary data.</text>
</comment>
<evidence type="ECO:0000256" key="5">
    <source>
        <dbReference type="ARBA" id="ARBA00022833"/>
    </source>
</evidence>
<dbReference type="PANTHER" id="PTHR30471:SF3">
    <property type="entry name" value="UPF0758 PROTEIN YEES-RELATED"/>
    <property type="match status" value="1"/>
</dbReference>
<dbReference type="GO" id="GO:0006508">
    <property type="term" value="P:proteolysis"/>
    <property type="evidence" value="ECO:0007669"/>
    <property type="project" value="UniProtKB-KW"/>
</dbReference>
<dbReference type="PROSITE" id="PS01302">
    <property type="entry name" value="UPF0758"/>
    <property type="match status" value="1"/>
</dbReference>
<dbReference type="Gene3D" id="3.40.140.10">
    <property type="entry name" value="Cytidine Deaminase, domain 2"/>
    <property type="match status" value="1"/>
</dbReference>
<reference evidence="9" key="1">
    <citation type="thesis" date="2015" institute="Rutgers" country="The State University of New Jersey, 14 College Farm Rd., New Brunswick, NJ, USA">
        <title>Ammonia toxicity in bacteria and its implications for treatment of and resource recovery from highly nitrogenous organic wastes.</title>
        <authorList>
            <person name="Luther A.K."/>
        </authorList>
    </citation>
    <scope>NUCLEOTIDE SEQUENCE</scope>
    <source>
        <strain evidence="9">RT-10B</strain>
    </source>
</reference>
<comment type="similarity">
    <text evidence="1 7">Belongs to the UPF0758 family.</text>
</comment>
<dbReference type="PROSITE" id="PS50249">
    <property type="entry name" value="MPN"/>
    <property type="match status" value="1"/>
</dbReference>
<dbReference type="InterPro" id="IPR001405">
    <property type="entry name" value="UPF0758"/>
</dbReference>
<dbReference type="Pfam" id="PF20582">
    <property type="entry name" value="UPF0758_N"/>
    <property type="match status" value="1"/>
</dbReference>
<dbReference type="CDD" id="cd08071">
    <property type="entry name" value="MPN_DUF2466"/>
    <property type="match status" value="1"/>
</dbReference>
<evidence type="ECO:0000256" key="7">
    <source>
        <dbReference type="RuleBase" id="RU003797"/>
    </source>
</evidence>
<gene>
    <name evidence="9" type="ORF">UF10_05670</name>
</gene>
<dbReference type="PANTHER" id="PTHR30471">
    <property type="entry name" value="DNA REPAIR PROTEIN RADC"/>
    <property type="match status" value="1"/>
</dbReference>
<dbReference type="Pfam" id="PF04002">
    <property type="entry name" value="RadC"/>
    <property type="match status" value="1"/>
</dbReference>
<accession>A0A2P7Q0B1</accession>
<dbReference type="InterPro" id="IPR025657">
    <property type="entry name" value="RadC_JAB"/>
</dbReference>
<evidence type="ECO:0000313" key="10">
    <source>
        <dbReference type="Proteomes" id="UP000241434"/>
    </source>
</evidence>
<keyword evidence="2" id="KW-0645">Protease</keyword>
<dbReference type="InterPro" id="IPR020891">
    <property type="entry name" value="UPF0758_CS"/>
</dbReference>
<dbReference type="NCBIfam" id="NF000642">
    <property type="entry name" value="PRK00024.1"/>
    <property type="match status" value="1"/>
</dbReference>